<evidence type="ECO:0000259" key="11">
    <source>
        <dbReference type="Pfam" id="PF00288"/>
    </source>
</evidence>
<protein>
    <recommendedName>
        <fullName evidence="4">Galactokinase</fullName>
        <ecNumber evidence="3">2.7.1.6</ecNumber>
    </recommendedName>
    <alternativeName>
        <fullName evidence="9">Galactose kinase</fullName>
    </alternativeName>
</protein>
<dbReference type="PRINTS" id="PR00959">
    <property type="entry name" value="MEVGALKINASE"/>
</dbReference>
<comment type="similarity">
    <text evidence="2">Belongs to the GHMP kinase family. GalK subfamily.</text>
</comment>
<dbReference type="SUPFAM" id="SSF54211">
    <property type="entry name" value="Ribosomal protein S5 domain 2-like"/>
    <property type="match status" value="2"/>
</dbReference>
<dbReference type="Gene3D" id="3.30.70.3170">
    <property type="match status" value="1"/>
</dbReference>
<dbReference type="HOGENOM" id="CLU_017814_6_2_1"/>
<dbReference type="Gene3D" id="3.30.230.10">
    <property type="match status" value="2"/>
</dbReference>
<dbReference type="InterPro" id="IPR013750">
    <property type="entry name" value="GHMP_kinase_C_dom"/>
</dbReference>
<dbReference type="OrthoDB" id="187738at2759"/>
<dbReference type="GO" id="GO:0006012">
    <property type="term" value="P:galactose metabolic process"/>
    <property type="evidence" value="ECO:0007669"/>
    <property type="project" value="UniProtKB-UniPathway"/>
</dbReference>
<reference evidence="14 15" key="1">
    <citation type="journal article" date="2012" name="Eukaryot. Cell">
        <title>Genome sequence of the Trichosporon asahii environmental strain CBS 8904.</title>
        <authorList>
            <person name="Yang R.Y."/>
            <person name="Li H.T."/>
            <person name="Zhu H."/>
            <person name="Zhou G.P."/>
            <person name="Wang M."/>
            <person name="Wang L."/>
        </authorList>
    </citation>
    <scope>NUCLEOTIDE SEQUENCE [LARGE SCALE GENOMIC DNA]</scope>
    <source>
        <strain evidence="14 15">CBS 8904</strain>
    </source>
</reference>
<dbReference type="InterPro" id="IPR006204">
    <property type="entry name" value="GHMP_kinase_N_dom"/>
</dbReference>
<dbReference type="UniPathway" id="UPA00214"/>
<keyword evidence="8" id="KW-0067">ATP-binding</keyword>
<dbReference type="EC" id="2.7.1.6" evidence="3"/>
<dbReference type="SUPFAM" id="SSF55060">
    <property type="entry name" value="GHMP Kinase, C-terminal domain"/>
    <property type="match status" value="1"/>
</dbReference>
<dbReference type="InterPro" id="IPR036554">
    <property type="entry name" value="GHMP_kinase_C_sf"/>
</dbReference>
<evidence type="ECO:0000259" key="13">
    <source>
        <dbReference type="Pfam" id="PF10509"/>
    </source>
</evidence>
<keyword evidence="7 14" id="KW-0418">Kinase</keyword>
<evidence type="ECO:0000256" key="5">
    <source>
        <dbReference type="ARBA" id="ARBA00022679"/>
    </source>
</evidence>
<dbReference type="InterPro" id="IPR014721">
    <property type="entry name" value="Ribsml_uS5_D2-typ_fold_subgr"/>
</dbReference>
<evidence type="ECO:0000313" key="14">
    <source>
        <dbReference type="EMBL" id="EKD02005.1"/>
    </source>
</evidence>
<feature type="domain" description="GHMP kinase N-terminal" evidence="11">
    <location>
        <begin position="266"/>
        <end position="318"/>
    </location>
</feature>
<dbReference type="GO" id="GO:0005829">
    <property type="term" value="C:cytosol"/>
    <property type="evidence" value="ECO:0007669"/>
    <property type="project" value="TreeGrafter"/>
</dbReference>
<keyword evidence="5" id="KW-0808">Transferase</keyword>
<dbReference type="Gene3D" id="1.20.1440.340">
    <property type="match status" value="1"/>
</dbReference>
<dbReference type="InterPro" id="IPR000705">
    <property type="entry name" value="Galactokinase"/>
</dbReference>
<gene>
    <name evidence="14" type="ORF">A1Q2_03705</name>
</gene>
<dbReference type="FunCoup" id="K1VDE7">
    <property type="interactions" value="236"/>
</dbReference>
<dbReference type="InterPro" id="IPR019539">
    <property type="entry name" value="GalKase_N"/>
</dbReference>
<evidence type="ECO:0000256" key="3">
    <source>
        <dbReference type="ARBA" id="ARBA00012315"/>
    </source>
</evidence>
<dbReference type="PANTHER" id="PTHR10457:SF7">
    <property type="entry name" value="GALACTOKINASE-RELATED"/>
    <property type="match status" value="1"/>
</dbReference>
<comment type="pathway">
    <text evidence="1">Carbohydrate metabolism; galactose metabolism.</text>
</comment>
<evidence type="ECO:0000256" key="6">
    <source>
        <dbReference type="ARBA" id="ARBA00022741"/>
    </source>
</evidence>
<dbReference type="GO" id="GO:0004335">
    <property type="term" value="F:galactokinase activity"/>
    <property type="evidence" value="ECO:0007669"/>
    <property type="project" value="UniProtKB-EC"/>
</dbReference>
<dbReference type="eggNOG" id="KOG0631">
    <property type="taxonomic scope" value="Eukaryota"/>
</dbReference>
<evidence type="ECO:0000256" key="1">
    <source>
        <dbReference type="ARBA" id="ARBA00004947"/>
    </source>
</evidence>
<feature type="domain" description="Galactokinase N-terminal" evidence="13">
    <location>
        <begin position="35"/>
        <end position="69"/>
    </location>
</feature>
<comment type="catalytic activity">
    <reaction evidence="10">
        <text>alpha-D-galactose + ATP = alpha-D-galactose 1-phosphate + ADP + H(+)</text>
        <dbReference type="Rhea" id="RHEA:13553"/>
        <dbReference type="ChEBI" id="CHEBI:15378"/>
        <dbReference type="ChEBI" id="CHEBI:28061"/>
        <dbReference type="ChEBI" id="CHEBI:30616"/>
        <dbReference type="ChEBI" id="CHEBI:58336"/>
        <dbReference type="ChEBI" id="CHEBI:456216"/>
        <dbReference type="EC" id="2.7.1.6"/>
    </reaction>
    <physiologicalReaction direction="left-to-right" evidence="10">
        <dbReference type="Rhea" id="RHEA:13554"/>
    </physiologicalReaction>
</comment>
<dbReference type="InterPro" id="IPR006203">
    <property type="entry name" value="GHMP_knse_ATP-bd_CS"/>
</dbReference>
<dbReference type="EMBL" id="AMBO01000302">
    <property type="protein sequence ID" value="EKD02005.1"/>
    <property type="molecule type" value="Genomic_DNA"/>
</dbReference>
<organism evidence="14 15">
    <name type="scientific">Trichosporon asahii var. asahii (strain CBS 8904)</name>
    <name type="common">Yeast</name>
    <dbReference type="NCBI Taxonomy" id="1220162"/>
    <lineage>
        <taxon>Eukaryota</taxon>
        <taxon>Fungi</taxon>
        <taxon>Dikarya</taxon>
        <taxon>Basidiomycota</taxon>
        <taxon>Agaricomycotina</taxon>
        <taxon>Tremellomycetes</taxon>
        <taxon>Trichosporonales</taxon>
        <taxon>Trichosporonaceae</taxon>
        <taxon>Trichosporon</taxon>
    </lineage>
</organism>
<dbReference type="Proteomes" id="UP000006757">
    <property type="component" value="Unassembled WGS sequence"/>
</dbReference>
<accession>K1VDE7</accession>
<dbReference type="InParanoid" id="K1VDE7"/>
<feature type="domain" description="GHMP kinase N-terminal" evidence="11">
    <location>
        <begin position="132"/>
        <end position="208"/>
    </location>
</feature>
<dbReference type="PRINTS" id="PR00473">
    <property type="entry name" value="GALCTOKINASE"/>
</dbReference>
<dbReference type="OMA" id="DECELEM"/>
<proteinExistence type="inferred from homology"/>
<keyword evidence="6" id="KW-0547">Nucleotide-binding</keyword>
<keyword evidence="15" id="KW-1185">Reference proteome</keyword>
<evidence type="ECO:0000256" key="8">
    <source>
        <dbReference type="ARBA" id="ARBA00022840"/>
    </source>
</evidence>
<evidence type="ECO:0000259" key="12">
    <source>
        <dbReference type="Pfam" id="PF08544"/>
    </source>
</evidence>
<feature type="domain" description="GHMP kinase C-terminal" evidence="12">
    <location>
        <begin position="506"/>
        <end position="577"/>
    </location>
</feature>
<comment type="caution">
    <text evidence="14">The sequence shown here is derived from an EMBL/GenBank/DDBJ whole genome shotgun (WGS) entry which is preliminary data.</text>
</comment>
<sequence length="607" mass="65308">MAAAQPLNVFHDLKDVYPAQTLPKEEARWADLISRFEQAYGAKPTYIARAPGRVNILGEHVDYSLFDILIALRPTTDLRVRIANVDDKFKPASFELKHTDKGWDADLVPVNEGGGWENYAKVAILECLARFFPDGARDGKPPAGLDLMMAGNVPPGAGLSSSAAFVVASVIMFLAANSITGLTKGDVVKLAIASEHRMGLRTGGMDCARHGQLGVASLLPPVTGGYSAPASAPARSGHYELARAARSRRRCAGTLQPACCRAYKQSSAAFVVASVIMFLAANSITGLTKGDVVKLAIASEHRMGLRTGGMDQSASALGMANSVLHLSFHPSLEATPLPLPPQLAVVITNSLAPHGLVDDAPERYNLRVVDVLCASRLLLHAWGVDDPRAVAGEEGRVWLREAVDLREKQSSEKEMYERALSDLDTVLGADGRASKGWSRDEMVSASGMSQPNFEKTYLDFIPVRCERFQLYKRAKHTFEESLRVARFAELCNEIASDPSKANAGAEELGQLLNESHESLRDLFDATVPQVEELRDICLKNGALGARQTGGGWGGAVISLLPADQVPDFVARVTKEYPAYEGLGKEKLDEVAFASMPGSGAGVYKVPQ</sequence>
<evidence type="ECO:0000256" key="4">
    <source>
        <dbReference type="ARBA" id="ARBA00019487"/>
    </source>
</evidence>
<evidence type="ECO:0000256" key="7">
    <source>
        <dbReference type="ARBA" id="ARBA00022777"/>
    </source>
</evidence>
<evidence type="ECO:0000256" key="2">
    <source>
        <dbReference type="ARBA" id="ARBA00006566"/>
    </source>
</evidence>
<dbReference type="Pfam" id="PF00288">
    <property type="entry name" value="GHMP_kinases_N"/>
    <property type="match status" value="2"/>
</dbReference>
<dbReference type="AlphaFoldDB" id="K1VDE7"/>
<evidence type="ECO:0000256" key="9">
    <source>
        <dbReference type="ARBA" id="ARBA00029590"/>
    </source>
</evidence>
<dbReference type="Pfam" id="PF08544">
    <property type="entry name" value="GHMP_kinases_C"/>
    <property type="match status" value="1"/>
</dbReference>
<dbReference type="STRING" id="1220162.K1VDE7"/>
<dbReference type="Pfam" id="PF10509">
    <property type="entry name" value="GalKase_gal_bdg"/>
    <property type="match status" value="1"/>
</dbReference>
<dbReference type="GO" id="GO:0005524">
    <property type="term" value="F:ATP binding"/>
    <property type="evidence" value="ECO:0007669"/>
    <property type="project" value="UniProtKB-KW"/>
</dbReference>
<evidence type="ECO:0000313" key="15">
    <source>
        <dbReference type="Proteomes" id="UP000006757"/>
    </source>
</evidence>
<dbReference type="PROSITE" id="PS00627">
    <property type="entry name" value="GHMP_KINASES_ATP"/>
    <property type="match status" value="1"/>
</dbReference>
<dbReference type="InterPro" id="IPR020568">
    <property type="entry name" value="Ribosomal_Su5_D2-typ_SF"/>
</dbReference>
<name>K1VDE7_TRIAC</name>
<dbReference type="PANTHER" id="PTHR10457">
    <property type="entry name" value="MEVALONATE KINASE/GALACTOKINASE"/>
    <property type="match status" value="1"/>
</dbReference>
<evidence type="ECO:0000256" key="10">
    <source>
        <dbReference type="ARBA" id="ARBA00049538"/>
    </source>
</evidence>